<dbReference type="Proteomes" id="UP000320421">
    <property type="component" value="Chromosome"/>
</dbReference>
<organism evidence="9 11">
    <name type="scientific">Gimesia chilikensis</name>
    <dbReference type="NCBI Taxonomy" id="2605989"/>
    <lineage>
        <taxon>Bacteria</taxon>
        <taxon>Pseudomonadati</taxon>
        <taxon>Planctomycetota</taxon>
        <taxon>Planctomycetia</taxon>
        <taxon>Planctomycetales</taxon>
        <taxon>Planctomycetaceae</taxon>
        <taxon>Gimesia</taxon>
    </lineage>
</organism>
<dbReference type="PIRSF" id="PIRSF002161">
    <property type="entry name" value="Ribosomal_L5"/>
    <property type="match status" value="1"/>
</dbReference>
<sequence length="181" mass="20234">MAIPTLLKQYREEIVPVLKEKLGRTNVHSLPQIEKVVISMGIGAANQDRKRLTEAADHLTILAGQKSQITRARKSVAGFKLREGQEIGCRVTLRGTRMYEFLERLISLALPRVRDFRGVNPKAFDGAGNYSLGLNEQVVFLEIDPDSVHHAQGMNITIVTTAKDNDEGRLLLTELGMPFRK</sequence>
<dbReference type="AlphaFoldDB" id="A0A517PXH9"/>
<keyword evidence="5" id="KW-0820">tRNA-binding</keyword>
<dbReference type="GO" id="GO:0019843">
    <property type="term" value="F:rRNA binding"/>
    <property type="evidence" value="ECO:0007669"/>
    <property type="project" value="UniProtKB-UniRule"/>
</dbReference>
<dbReference type="InterPro" id="IPR002132">
    <property type="entry name" value="Ribosomal_uL5"/>
</dbReference>
<evidence type="ECO:0000313" key="12">
    <source>
        <dbReference type="Proteomes" id="UP000320722"/>
    </source>
</evidence>
<evidence type="ECO:0000256" key="5">
    <source>
        <dbReference type="HAMAP-Rule" id="MF_01333"/>
    </source>
</evidence>
<dbReference type="FunFam" id="3.30.1440.10:FF:000001">
    <property type="entry name" value="50S ribosomal protein L5"/>
    <property type="match status" value="1"/>
</dbReference>
<dbReference type="InterPro" id="IPR031309">
    <property type="entry name" value="Ribosomal_uL5_C"/>
</dbReference>
<dbReference type="GO" id="GO:0005840">
    <property type="term" value="C:ribosome"/>
    <property type="evidence" value="ECO:0007669"/>
    <property type="project" value="UniProtKB-KW"/>
</dbReference>
<dbReference type="GO" id="GO:1990904">
    <property type="term" value="C:ribonucleoprotein complex"/>
    <property type="evidence" value="ECO:0007669"/>
    <property type="project" value="UniProtKB-KW"/>
</dbReference>
<dbReference type="Pfam" id="PF00281">
    <property type="entry name" value="Ribosomal_L5"/>
    <property type="match status" value="1"/>
</dbReference>
<gene>
    <name evidence="5 9" type="primary">rplE</name>
    <name evidence="9" type="ORF">HG66A1_59140</name>
    <name evidence="10" type="ORF">V6x_58880</name>
</gene>
<dbReference type="Proteomes" id="UP000320722">
    <property type="component" value="Chromosome"/>
</dbReference>
<keyword evidence="11" id="KW-1185">Reference proteome</keyword>
<dbReference type="GO" id="GO:0006412">
    <property type="term" value="P:translation"/>
    <property type="evidence" value="ECO:0007669"/>
    <property type="project" value="UniProtKB-UniRule"/>
</dbReference>
<dbReference type="EMBL" id="CP036266">
    <property type="protein sequence ID" value="QDT24088.1"/>
    <property type="molecule type" value="Genomic_DNA"/>
</dbReference>
<dbReference type="EMBL" id="CP036347">
    <property type="protein sequence ID" value="QDU06142.1"/>
    <property type="molecule type" value="Genomic_DNA"/>
</dbReference>
<accession>A0A517WLL2</accession>
<feature type="domain" description="Large ribosomal subunit protein uL5 N-terminal" evidence="7">
    <location>
        <begin position="26"/>
        <end position="82"/>
    </location>
</feature>
<reference evidence="11 12" key="1">
    <citation type="submission" date="2019-02" db="EMBL/GenBank/DDBJ databases">
        <title>Deep-cultivation of Planctomycetes and their phenomic and genomic characterization uncovers novel biology.</title>
        <authorList>
            <person name="Wiegand S."/>
            <person name="Jogler M."/>
            <person name="Boedeker C."/>
            <person name="Pinto D."/>
            <person name="Vollmers J."/>
            <person name="Rivas-Marin E."/>
            <person name="Kohn T."/>
            <person name="Peeters S.H."/>
            <person name="Heuer A."/>
            <person name="Rast P."/>
            <person name="Oberbeckmann S."/>
            <person name="Bunk B."/>
            <person name="Jeske O."/>
            <person name="Meyerdierks A."/>
            <person name="Storesund J.E."/>
            <person name="Kallscheuer N."/>
            <person name="Luecker S."/>
            <person name="Lage O.M."/>
            <person name="Pohl T."/>
            <person name="Merkel B.J."/>
            <person name="Hornburger P."/>
            <person name="Mueller R.-W."/>
            <person name="Bruemmer F."/>
            <person name="Labrenz M."/>
            <person name="Spormann A.M."/>
            <person name="Op den Camp H."/>
            <person name="Overmann J."/>
            <person name="Amann R."/>
            <person name="Jetten M.S.M."/>
            <person name="Mascher T."/>
            <person name="Medema M.H."/>
            <person name="Devos D.P."/>
            <person name="Kaster A.-K."/>
            <person name="Ovreas L."/>
            <person name="Rohde M."/>
            <person name="Galperin M.Y."/>
            <person name="Jogler C."/>
        </authorList>
    </citation>
    <scope>NUCLEOTIDE SEQUENCE [LARGE SCALE GENOMIC DNA]</scope>
    <source>
        <strain evidence="9 11">HG66A1</strain>
        <strain evidence="10 12">V6</strain>
    </source>
</reference>
<comment type="subunit">
    <text evidence="5">Part of the 50S ribosomal subunit; part of the 5S rRNA/L5/L18/L25 subcomplex. Contacts the 5S rRNA and the P site tRNA. Forms a bridge to the 30S subunit in the 70S ribosome.</text>
</comment>
<evidence type="ECO:0000256" key="1">
    <source>
        <dbReference type="ARBA" id="ARBA00008553"/>
    </source>
</evidence>
<dbReference type="InterPro" id="IPR031310">
    <property type="entry name" value="Ribosomal_uL5_N"/>
</dbReference>
<feature type="domain" description="Large ribosomal subunit protein uL5 C-terminal" evidence="8">
    <location>
        <begin position="86"/>
        <end position="179"/>
    </location>
</feature>
<comment type="function">
    <text evidence="5">This is 1 of the proteins that bind and probably mediate the attachment of the 5S RNA into the large ribosomal subunit, where it forms part of the central protuberance. In the 70S ribosome it contacts protein S13 of the 30S subunit (bridge B1b), connecting the 2 subunits; this bridge is implicated in subunit movement. Contacts the P site tRNA; the 5S rRNA and some of its associated proteins might help stabilize positioning of ribosome-bound tRNAs.</text>
</comment>
<keyword evidence="5" id="KW-0694">RNA-binding</keyword>
<evidence type="ECO:0000259" key="7">
    <source>
        <dbReference type="Pfam" id="PF00281"/>
    </source>
</evidence>
<evidence type="ECO:0000313" key="9">
    <source>
        <dbReference type="EMBL" id="QDT24088.1"/>
    </source>
</evidence>
<dbReference type="Gene3D" id="3.30.1440.10">
    <property type="match status" value="1"/>
</dbReference>
<proteinExistence type="inferred from homology"/>
<dbReference type="InterPro" id="IPR022803">
    <property type="entry name" value="Ribosomal_uL5_dom_sf"/>
</dbReference>
<dbReference type="NCBIfam" id="NF000585">
    <property type="entry name" value="PRK00010.1"/>
    <property type="match status" value="1"/>
</dbReference>
<dbReference type="GO" id="GO:0003735">
    <property type="term" value="F:structural constituent of ribosome"/>
    <property type="evidence" value="ECO:0007669"/>
    <property type="project" value="InterPro"/>
</dbReference>
<dbReference type="HAMAP" id="MF_01333_B">
    <property type="entry name" value="Ribosomal_uL5_B"/>
    <property type="match status" value="1"/>
</dbReference>
<keyword evidence="3 5" id="KW-0687">Ribonucleoprotein</keyword>
<dbReference type="GO" id="GO:0000049">
    <property type="term" value="F:tRNA binding"/>
    <property type="evidence" value="ECO:0007669"/>
    <property type="project" value="UniProtKB-UniRule"/>
</dbReference>
<evidence type="ECO:0000256" key="3">
    <source>
        <dbReference type="ARBA" id="ARBA00023274"/>
    </source>
</evidence>
<evidence type="ECO:0000256" key="2">
    <source>
        <dbReference type="ARBA" id="ARBA00022980"/>
    </source>
</evidence>
<evidence type="ECO:0000256" key="4">
    <source>
        <dbReference type="ARBA" id="ARBA00035245"/>
    </source>
</evidence>
<accession>A0A517PXH9</accession>
<evidence type="ECO:0000256" key="6">
    <source>
        <dbReference type="RuleBase" id="RU003930"/>
    </source>
</evidence>
<dbReference type="PANTHER" id="PTHR11994">
    <property type="entry name" value="60S RIBOSOMAL PROTEIN L11-RELATED"/>
    <property type="match status" value="1"/>
</dbReference>
<dbReference type="SUPFAM" id="SSF55282">
    <property type="entry name" value="RL5-like"/>
    <property type="match status" value="1"/>
</dbReference>
<keyword evidence="5" id="KW-0699">rRNA-binding</keyword>
<dbReference type="Pfam" id="PF00673">
    <property type="entry name" value="Ribosomal_L5_C"/>
    <property type="match status" value="1"/>
</dbReference>
<evidence type="ECO:0000313" key="10">
    <source>
        <dbReference type="EMBL" id="QDU06142.1"/>
    </source>
</evidence>
<protein>
    <recommendedName>
        <fullName evidence="4 5">Large ribosomal subunit protein uL5</fullName>
    </recommendedName>
</protein>
<dbReference type="InterPro" id="IPR020930">
    <property type="entry name" value="Ribosomal_uL5_bac-type"/>
</dbReference>
<dbReference type="RefSeq" id="WP_197993706.1">
    <property type="nucleotide sequence ID" value="NZ_CP036266.1"/>
</dbReference>
<comment type="similarity">
    <text evidence="1 5 6">Belongs to the universal ribosomal protein uL5 family.</text>
</comment>
<keyword evidence="2 5" id="KW-0689">Ribosomal protein</keyword>
<evidence type="ECO:0000313" key="11">
    <source>
        <dbReference type="Proteomes" id="UP000320421"/>
    </source>
</evidence>
<evidence type="ECO:0000259" key="8">
    <source>
        <dbReference type="Pfam" id="PF00673"/>
    </source>
</evidence>
<name>A0A517PXH9_9PLAN</name>